<dbReference type="SUPFAM" id="SSF46575">
    <property type="entry name" value="DNA polymerase III theta subunit-like"/>
    <property type="match status" value="1"/>
</dbReference>
<proteinExistence type="predicted"/>
<dbReference type="GO" id="GO:0003677">
    <property type="term" value="F:DNA binding"/>
    <property type="evidence" value="ECO:0007669"/>
    <property type="project" value="InterPro"/>
</dbReference>
<dbReference type="AlphaFoldDB" id="A0A764F0L6"/>
<reference evidence="2" key="2">
    <citation type="submission" date="2020-02" db="EMBL/GenBank/DDBJ databases">
        <authorList>
            <consortium name="NCBI Pathogen Detection Project"/>
        </authorList>
    </citation>
    <scope>NUCLEOTIDE SEQUENCE</scope>
    <source>
        <strain evidence="2">MA.MC_05-0613</strain>
    </source>
</reference>
<dbReference type="InterPro" id="IPR009052">
    <property type="entry name" value="DNA_pol_III_theta_bac"/>
</dbReference>
<comment type="caution">
    <text evidence="2">The sequence shown here is derived from an EMBL/GenBank/DDBJ whole genome shotgun (WGS) entry which is preliminary data.</text>
</comment>
<dbReference type="GO" id="GO:0003887">
    <property type="term" value="F:DNA-directed DNA polymerase activity"/>
    <property type="evidence" value="ECO:0007669"/>
    <property type="project" value="InterPro"/>
</dbReference>
<sequence>MSKWNIASFSKDEQDKVSVDKAAAAVAWQERLKERLNKPVVPELAEREQPEHLRQYFRERLEVHRQNSQQLPRANAPEYNKPGDEQQK</sequence>
<feature type="region of interest" description="Disordered" evidence="1">
    <location>
        <begin position="62"/>
        <end position="88"/>
    </location>
</feature>
<evidence type="ECO:0000256" key="1">
    <source>
        <dbReference type="SAM" id="MobiDB-lite"/>
    </source>
</evidence>
<dbReference type="Pfam" id="PF06440">
    <property type="entry name" value="DNA_pol3_theta"/>
    <property type="match status" value="1"/>
</dbReference>
<gene>
    <name evidence="2" type="ORF">G8550_004248</name>
</gene>
<name>A0A764F0L6_SALER</name>
<protein>
    <submittedName>
        <fullName evidence="2">DNA polymerase III subunit theta</fullName>
    </submittedName>
</protein>
<accession>A0A764F0L6</accession>
<reference evidence="2" key="1">
    <citation type="journal article" date="2018" name="Genome Biol.">
        <title>SKESA: strategic k-mer extension for scrupulous assemblies.</title>
        <authorList>
            <person name="Souvorov A."/>
            <person name="Agarwala R."/>
            <person name="Lipman D.J."/>
        </authorList>
    </citation>
    <scope>NUCLEOTIDE SEQUENCE</scope>
    <source>
        <strain evidence="2">MA.MC_05-0613</strain>
    </source>
</reference>
<dbReference type="GO" id="GO:0006260">
    <property type="term" value="P:DNA replication"/>
    <property type="evidence" value="ECO:0007669"/>
    <property type="project" value="InterPro"/>
</dbReference>
<evidence type="ECO:0000313" key="2">
    <source>
        <dbReference type="EMBL" id="HAG4692402.1"/>
    </source>
</evidence>
<dbReference type="InterPro" id="IPR036745">
    <property type="entry name" value="PolIII_theta_sf"/>
</dbReference>
<organism evidence="2">
    <name type="scientific">Salmonella enterica</name>
    <name type="common">Salmonella choleraesuis</name>
    <dbReference type="NCBI Taxonomy" id="28901"/>
    <lineage>
        <taxon>Bacteria</taxon>
        <taxon>Pseudomonadati</taxon>
        <taxon>Pseudomonadota</taxon>
        <taxon>Gammaproteobacteria</taxon>
        <taxon>Enterobacterales</taxon>
        <taxon>Enterobacteriaceae</taxon>
        <taxon>Salmonella</taxon>
    </lineage>
</organism>
<dbReference type="Gene3D" id="1.20.58.250">
    <property type="entry name" value="DNA polymerase III-theta"/>
    <property type="match status" value="1"/>
</dbReference>
<dbReference type="EMBL" id="DAAYLH010000012">
    <property type="protein sequence ID" value="HAG4692402.1"/>
    <property type="molecule type" value="Genomic_DNA"/>
</dbReference>